<keyword evidence="4" id="KW-1185">Reference proteome</keyword>
<dbReference type="InterPro" id="IPR036028">
    <property type="entry name" value="SH3-like_dom_sf"/>
</dbReference>
<evidence type="ECO:0000313" key="4">
    <source>
        <dbReference type="Proteomes" id="UP001372526"/>
    </source>
</evidence>
<dbReference type="Proteomes" id="UP001372526">
    <property type="component" value="Unassembled WGS sequence"/>
</dbReference>
<dbReference type="PIRSF" id="PIRSF034961">
    <property type="entry name" value="UCP034961_SH3_2"/>
    <property type="match status" value="1"/>
</dbReference>
<dbReference type="SUPFAM" id="SSF50044">
    <property type="entry name" value="SH3-domain"/>
    <property type="match status" value="2"/>
</dbReference>
<proteinExistence type="predicted"/>
<evidence type="ECO:0000313" key="3">
    <source>
        <dbReference type="EMBL" id="MEI4801889.1"/>
    </source>
</evidence>
<evidence type="ECO:0000256" key="1">
    <source>
        <dbReference type="ARBA" id="ARBA00022443"/>
    </source>
</evidence>
<dbReference type="RefSeq" id="WP_336472507.1">
    <property type="nucleotide sequence ID" value="NZ_JBAWSX010000005.1"/>
</dbReference>
<dbReference type="Pfam" id="PF07653">
    <property type="entry name" value="SH3_2"/>
    <property type="match status" value="1"/>
</dbReference>
<protein>
    <submittedName>
        <fullName evidence="3">SH3 domain-containing protein</fullName>
    </submittedName>
</protein>
<comment type="caution">
    <text evidence="3">The sequence shown here is derived from an EMBL/GenBank/DDBJ whole genome shotgun (WGS) entry which is preliminary data.</text>
</comment>
<dbReference type="PROSITE" id="PS50002">
    <property type="entry name" value="SH3"/>
    <property type="match status" value="1"/>
</dbReference>
<keyword evidence="1" id="KW-0728">SH3 domain</keyword>
<gene>
    <name evidence="3" type="ORF">WAZ07_11225</name>
</gene>
<evidence type="ECO:0000259" key="2">
    <source>
        <dbReference type="PROSITE" id="PS50002"/>
    </source>
</evidence>
<dbReference type="EMBL" id="JBAWSX010000005">
    <property type="protein sequence ID" value="MEI4801889.1"/>
    <property type="molecule type" value="Genomic_DNA"/>
</dbReference>
<feature type="domain" description="SH3" evidence="2">
    <location>
        <begin position="61"/>
        <end position="117"/>
    </location>
</feature>
<dbReference type="InterPro" id="IPR014593">
    <property type="entry name" value="UCP034961_SH3_2"/>
</dbReference>
<dbReference type="InterPro" id="IPR001452">
    <property type="entry name" value="SH3_domain"/>
</dbReference>
<organism evidence="3 4">
    <name type="scientific">Bacillus bruguierae</name>
    <dbReference type="NCBI Taxonomy" id="3127667"/>
    <lineage>
        <taxon>Bacteria</taxon>
        <taxon>Bacillati</taxon>
        <taxon>Bacillota</taxon>
        <taxon>Bacilli</taxon>
        <taxon>Bacillales</taxon>
        <taxon>Bacillaceae</taxon>
        <taxon>Bacillus</taxon>
    </lineage>
</organism>
<accession>A0ABU8FIY5</accession>
<name>A0ABU8FIY5_9BACI</name>
<sequence length="117" mass="13478">MNYVVIKSHRTNYPNPISLVQGQSFIIGGKYKGPEHWDNWYFCTTVDKNSSGWVPAQLIQWKGTEGIAKEDYTAKELNVDEGEHLVGLKELNGWIWCQRVLTLEEGWIPKENVKLTI</sequence>
<reference evidence="3 4" key="1">
    <citation type="submission" date="2024-01" db="EMBL/GenBank/DDBJ databases">
        <title>Seven novel Bacillus-like species.</title>
        <authorList>
            <person name="Liu G."/>
        </authorList>
    </citation>
    <scope>NUCLEOTIDE SEQUENCE [LARGE SCALE GENOMIC DNA]</scope>
    <source>
        <strain evidence="3 4">FJAT-51639</strain>
    </source>
</reference>